<feature type="compositionally biased region" description="Basic and acidic residues" evidence="1">
    <location>
        <begin position="11"/>
        <end position="20"/>
    </location>
</feature>
<keyword evidence="3" id="KW-1185">Reference proteome</keyword>
<sequence length="287" mass="33166">MPKIVQFTHPGPEHKPDFKNGNHKSWNTGNHKRKFLLGKGSYVDNNKLKNGNLIFWGEWEPPSYVSEFEYQENKFFPKWLHKPYLPKILPNSNGYQASFQNTDPCVFGDSFKYFVCKQFKPKSKSLTALAQLDIGSIILFGSTANQNKADAFFQLDTVFVVSEYIEYDISDPNALSELGTYRDFVFKMAFPQPSDYSLNLRLYKGATFKNQINGMYSFSPAKIWKNQEMGFPRIPLKDMDYITNNLNAAPKISNVSIDEIKGFWNKIVKITRNNDCVEGVEFNYEKE</sequence>
<accession>A0A0S2I3R7</accession>
<organism evidence="2 3">
    <name type="scientific">Salinivirga cyanobacteriivorans</name>
    <dbReference type="NCBI Taxonomy" id="1307839"/>
    <lineage>
        <taxon>Bacteria</taxon>
        <taxon>Pseudomonadati</taxon>
        <taxon>Bacteroidota</taxon>
        <taxon>Bacteroidia</taxon>
        <taxon>Bacteroidales</taxon>
        <taxon>Salinivirgaceae</taxon>
        <taxon>Salinivirga</taxon>
    </lineage>
</organism>
<evidence type="ECO:0000313" key="2">
    <source>
        <dbReference type="EMBL" id="ALO16821.1"/>
    </source>
</evidence>
<feature type="region of interest" description="Disordered" evidence="1">
    <location>
        <begin position="1"/>
        <end position="26"/>
    </location>
</feature>
<proteinExistence type="predicted"/>
<dbReference type="Proteomes" id="UP000064893">
    <property type="component" value="Chromosome"/>
</dbReference>
<dbReference type="KEGG" id="blq:L21SP5_03206"/>
<protein>
    <submittedName>
        <fullName evidence="2">Uncharacterized protein</fullName>
    </submittedName>
</protein>
<dbReference type="STRING" id="1307839.L21SP5_03206"/>
<dbReference type="AlphaFoldDB" id="A0A0S2I3R7"/>
<evidence type="ECO:0000313" key="3">
    <source>
        <dbReference type="Proteomes" id="UP000064893"/>
    </source>
</evidence>
<dbReference type="RefSeq" id="WP_057954170.1">
    <property type="nucleotide sequence ID" value="NZ_CP013118.1"/>
</dbReference>
<reference evidence="2 3" key="1">
    <citation type="submission" date="2015-11" db="EMBL/GenBank/DDBJ databases">
        <title>Description and complete genome sequence of a novel strain predominating in hypersaline microbial mats and representing a new family of the Bacteriodetes phylum.</title>
        <authorList>
            <person name="Spring S."/>
            <person name="Bunk B."/>
            <person name="Sproer C."/>
            <person name="Klenk H.-P."/>
        </authorList>
    </citation>
    <scope>NUCLEOTIDE SEQUENCE [LARGE SCALE GENOMIC DNA]</scope>
    <source>
        <strain evidence="2 3">L21-Spi-D4</strain>
    </source>
</reference>
<gene>
    <name evidence="2" type="ORF">L21SP5_03206</name>
</gene>
<evidence type="ECO:0000256" key="1">
    <source>
        <dbReference type="SAM" id="MobiDB-lite"/>
    </source>
</evidence>
<name>A0A0S2I3R7_9BACT</name>
<dbReference type="OrthoDB" id="981942at2"/>
<dbReference type="EMBL" id="CP013118">
    <property type="protein sequence ID" value="ALO16821.1"/>
    <property type="molecule type" value="Genomic_DNA"/>
</dbReference>